<feature type="transmembrane region" description="Helical" evidence="2">
    <location>
        <begin position="12"/>
        <end position="34"/>
    </location>
</feature>
<keyword evidence="2" id="KW-1133">Transmembrane helix</keyword>
<feature type="domain" description="DUF4064" evidence="3">
    <location>
        <begin position="2"/>
        <end position="102"/>
    </location>
</feature>
<sequence>MNRKAEKILAWIANGLSLLFLVIMILGLILLNFPEAKEALNQIYQQQGMSVSADALKASIIMQGGFLLFATILGFLGVFTIKGNRILAGCLLVAAALVSIFTGNFIALILWMIAGIMLLVKKDKKKQQYNHASYQEQQRNNDKDIQQRQNSDMNPEDELKKKKEDDPYIY</sequence>
<feature type="transmembrane region" description="Helical" evidence="2">
    <location>
        <begin position="86"/>
        <end position="119"/>
    </location>
</feature>
<protein>
    <recommendedName>
        <fullName evidence="3">DUF4064 domain-containing protein</fullName>
    </recommendedName>
</protein>
<feature type="compositionally biased region" description="Basic and acidic residues" evidence="1">
    <location>
        <begin position="157"/>
        <end position="170"/>
    </location>
</feature>
<dbReference type="AlphaFoldDB" id="A0A2T4S996"/>
<name>A0A2T4S996_9STAP</name>
<evidence type="ECO:0000256" key="1">
    <source>
        <dbReference type="SAM" id="MobiDB-lite"/>
    </source>
</evidence>
<accession>A0A2T4S996</accession>
<comment type="caution">
    <text evidence="4">The sequence shown here is derived from an EMBL/GenBank/DDBJ whole genome shotgun (WGS) entry which is preliminary data.</text>
</comment>
<dbReference type="RefSeq" id="WP_107644348.1">
    <property type="nucleotide sequence ID" value="NZ_PZHR01000050.1"/>
</dbReference>
<keyword evidence="2" id="KW-0472">Membrane</keyword>
<evidence type="ECO:0000256" key="2">
    <source>
        <dbReference type="SAM" id="Phobius"/>
    </source>
</evidence>
<dbReference type="OrthoDB" id="2991403at2"/>
<feature type="region of interest" description="Disordered" evidence="1">
    <location>
        <begin position="130"/>
        <end position="170"/>
    </location>
</feature>
<reference evidence="4 5" key="1">
    <citation type="journal article" date="2016" name="Front. Microbiol.">
        <title>Comprehensive Phylogenetic Analysis of Bovine Non-aureus Staphylococci Species Based on Whole-Genome Sequencing.</title>
        <authorList>
            <person name="Naushad S."/>
            <person name="Barkema H.W."/>
            <person name="Luby C."/>
            <person name="Condas L.A."/>
            <person name="Nobrega D.B."/>
            <person name="Carson D.A."/>
            <person name="De Buck J."/>
        </authorList>
    </citation>
    <scope>NUCLEOTIDE SEQUENCE [LARGE SCALE GENOMIC DNA]</scope>
    <source>
        <strain evidence="4 5">SNUC 4337</strain>
    </source>
</reference>
<dbReference type="Proteomes" id="UP000240400">
    <property type="component" value="Unassembled WGS sequence"/>
</dbReference>
<proteinExistence type="predicted"/>
<gene>
    <name evidence="4" type="ORF">BUZ61_09490</name>
</gene>
<dbReference type="Pfam" id="PF13273">
    <property type="entry name" value="DUF4064"/>
    <property type="match status" value="1"/>
</dbReference>
<dbReference type="EMBL" id="PZHR01000050">
    <property type="protein sequence ID" value="PTK58418.1"/>
    <property type="molecule type" value="Genomic_DNA"/>
</dbReference>
<keyword evidence="2" id="KW-0812">Transmembrane</keyword>
<evidence type="ECO:0000313" key="4">
    <source>
        <dbReference type="EMBL" id="PTK58418.1"/>
    </source>
</evidence>
<dbReference type="InterPro" id="IPR025273">
    <property type="entry name" value="DUF4064"/>
</dbReference>
<evidence type="ECO:0000259" key="3">
    <source>
        <dbReference type="Pfam" id="PF13273"/>
    </source>
</evidence>
<organism evidence="4 5">
    <name type="scientific">Staphylococcus nepalensis</name>
    <dbReference type="NCBI Taxonomy" id="214473"/>
    <lineage>
        <taxon>Bacteria</taxon>
        <taxon>Bacillati</taxon>
        <taxon>Bacillota</taxon>
        <taxon>Bacilli</taxon>
        <taxon>Bacillales</taxon>
        <taxon>Staphylococcaceae</taxon>
        <taxon>Staphylococcus</taxon>
    </lineage>
</organism>
<feature type="transmembrane region" description="Helical" evidence="2">
    <location>
        <begin position="55"/>
        <end position="80"/>
    </location>
</feature>
<evidence type="ECO:0000313" key="5">
    <source>
        <dbReference type="Proteomes" id="UP000240400"/>
    </source>
</evidence>